<dbReference type="EMBL" id="AGFM01000009">
    <property type="protein sequence ID" value="EHJ62156.1"/>
    <property type="molecule type" value="Genomic_DNA"/>
</dbReference>
<dbReference type="Gene3D" id="1.10.10.1400">
    <property type="entry name" value="Terminase, small subunit, N-terminal DNA-binding domain, HTH motif"/>
    <property type="match status" value="1"/>
</dbReference>
<comment type="caution">
    <text evidence="1">The sequence shown here is derived from an EMBL/GenBank/DDBJ whole genome shotgun (WGS) entry which is preliminary data.</text>
</comment>
<organism evidence="1 2">
    <name type="scientific">Novosphingobium pentaromativorans US6-1</name>
    <dbReference type="NCBI Taxonomy" id="1088721"/>
    <lineage>
        <taxon>Bacteria</taxon>
        <taxon>Pseudomonadati</taxon>
        <taxon>Pseudomonadota</taxon>
        <taxon>Alphaproteobacteria</taxon>
        <taxon>Sphingomonadales</taxon>
        <taxon>Sphingomonadaceae</taxon>
        <taxon>Novosphingobium</taxon>
    </lineage>
</organism>
<evidence type="ECO:0008006" key="3">
    <source>
        <dbReference type="Google" id="ProtNLM"/>
    </source>
</evidence>
<name>G6E8T2_9SPHN</name>
<dbReference type="InterPro" id="IPR038713">
    <property type="entry name" value="Terminase_Gp1_N_sf"/>
</dbReference>
<gene>
    <name evidence="1" type="ORF">NSU_0753</name>
</gene>
<dbReference type="GO" id="GO:0051276">
    <property type="term" value="P:chromosome organization"/>
    <property type="evidence" value="ECO:0007669"/>
    <property type="project" value="InterPro"/>
</dbReference>
<dbReference type="OrthoDB" id="7573036at2"/>
<protein>
    <recommendedName>
        <fullName evidence="3">Terminase small subunit</fullName>
    </recommendedName>
</protein>
<dbReference type="Proteomes" id="UP000004030">
    <property type="component" value="Unassembled WGS sequence"/>
</dbReference>
<dbReference type="AlphaFoldDB" id="G6E8T2"/>
<dbReference type="InterPro" id="IPR048683">
    <property type="entry name" value="Sf6_terminase"/>
</dbReference>
<proteinExistence type="predicted"/>
<accession>G6E8T2</accession>
<dbReference type="Pfam" id="PF20901">
    <property type="entry name" value="Sf6_terminase"/>
    <property type="match status" value="1"/>
</dbReference>
<dbReference type="eggNOG" id="ENOG5032T8S">
    <property type="taxonomic scope" value="Bacteria"/>
</dbReference>
<dbReference type="RefSeq" id="WP_007011669.1">
    <property type="nucleotide sequence ID" value="NZ_AGFM01000009.1"/>
</dbReference>
<dbReference type="Gene3D" id="1.10.10.60">
    <property type="entry name" value="Homeodomain-like"/>
    <property type="match status" value="1"/>
</dbReference>
<dbReference type="PATRIC" id="fig|1088721.3.peg.744"/>
<evidence type="ECO:0000313" key="1">
    <source>
        <dbReference type="EMBL" id="EHJ62156.1"/>
    </source>
</evidence>
<dbReference type="InterPro" id="IPR005335">
    <property type="entry name" value="Terminase_ssu"/>
</dbReference>
<evidence type="ECO:0000313" key="2">
    <source>
        <dbReference type="Proteomes" id="UP000004030"/>
    </source>
</evidence>
<keyword evidence="2" id="KW-1185">Reference proteome</keyword>
<sequence length="237" mass="26101">MSKPLTPKQQRFVEEYLVDLDGPKAYIRAGYRVSSGVAAKKAAALLAREDVQEAIKSMRASGAKIGRPSAYSEEIADRICAALVEGRSLRSICLDDGIPAQSTVFYWLSRDLHPDFSERYARAREAQADAIFDEILDIADDGSNDYVTRTRDDGSEYQAFDAEHVQRSKLRIDARKWMAGKLQPKKYGDATTVKHADADGEKIELDDVAKFTRLAAIAAQAHSMIGEQGDEPADDAG</sequence>
<dbReference type="Pfam" id="PF03592">
    <property type="entry name" value="Terminase_2"/>
    <property type="match status" value="1"/>
</dbReference>
<reference evidence="1 2" key="1">
    <citation type="journal article" date="2012" name="J. Bacteriol.">
        <title>Genome sequence of benzo(a)pyrene-degrading bacterium Novosphingobium pentaromativorans US6-1.</title>
        <authorList>
            <person name="Luo Y.R."/>
            <person name="Kang S.G."/>
            <person name="Kim S.J."/>
            <person name="Kim M.R."/>
            <person name="Li N."/>
            <person name="Lee J.H."/>
            <person name="Kwon K.K."/>
        </authorList>
    </citation>
    <scope>NUCLEOTIDE SEQUENCE [LARGE SCALE GENOMIC DNA]</scope>
    <source>
        <strain evidence="1 2">US6-1</strain>
    </source>
</reference>